<evidence type="ECO:0000256" key="1">
    <source>
        <dbReference type="SAM" id="MobiDB-lite"/>
    </source>
</evidence>
<proteinExistence type="predicted"/>
<reference evidence="2 3" key="1">
    <citation type="submission" date="2019-10" db="EMBL/GenBank/DDBJ databases">
        <title>Assembly and Annotation for the nematode Trichostrongylus colubriformis.</title>
        <authorList>
            <person name="Martin J."/>
        </authorList>
    </citation>
    <scope>NUCLEOTIDE SEQUENCE [LARGE SCALE GENOMIC DNA]</scope>
    <source>
        <strain evidence="2">G859</strain>
        <tissue evidence="2">Whole worm</tissue>
    </source>
</reference>
<comment type="caution">
    <text evidence="2">The sequence shown here is derived from an EMBL/GenBank/DDBJ whole genome shotgun (WGS) entry which is preliminary data.</text>
</comment>
<evidence type="ECO:0000313" key="3">
    <source>
        <dbReference type="Proteomes" id="UP001331761"/>
    </source>
</evidence>
<dbReference type="AlphaFoldDB" id="A0AAN8IPF1"/>
<feature type="compositionally biased region" description="Basic and acidic residues" evidence="1">
    <location>
        <begin position="1"/>
        <end position="14"/>
    </location>
</feature>
<feature type="compositionally biased region" description="Basic and acidic residues" evidence="1">
    <location>
        <begin position="23"/>
        <end position="37"/>
    </location>
</feature>
<name>A0AAN8IPF1_TRICO</name>
<dbReference type="Proteomes" id="UP001331761">
    <property type="component" value="Unassembled WGS sequence"/>
</dbReference>
<feature type="region of interest" description="Disordered" evidence="1">
    <location>
        <begin position="148"/>
        <end position="168"/>
    </location>
</feature>
<gene>
    <name evidence="2" type="ORF">GCK32_016595</name>
</gene>
<evidence type="ECO:0000313" key="2">
    <source>
        <dbReference type="EMBL" id="KAK5981959.1"/>
    </source>
</evidence>
<dbReference type="EMBL" id="WIXE01005700">
    <property type="protein sequence ID" value="KAK5981959.1"/>
    <property type="molecule type" value="Genomic_DNA"/>
</dbReference>
<accession>A0AAN8IPF1</accession>
<keyword evidence="3" id="KW-1185">Reference proteome</keyword>
<feature type="region of interest" description="Disordered" evidence="1">
    <location>
        <begin position="1"/>
        <end position="45"/>
    </location>
</feature>
<sequence length="252" mass="29474">MADRNNVEQQHGEEEVPVEPEQEEQHNEEQDQAERRNQWPVQAQEEQDVHEELAAMDRKVNRILGRTEEIHPIKVRLSSTYMRYHLLDIKPNIIITPTYLQSLLHVVDQRTIDMKNVMDRTINGLEQIYNQHKELLKELRTQTTLLQGLYTPRITPNPPSSSSDRTSSKDPQLSCAFCAGNHHACDCNKFTTLHDRRRRLFDNNRCERCLKKADHMATTCATTSSCWYCRVAGREEKAQTHHSAFCNFKFKM</sequence>
<organism evidence="2 3">
    <name type="scientific">Trichostrongylus colubriformis</name>
    <name type="common">Black scour worm</name>
    <dbReference type="NCBI Taxonomy" id="6319"/>
    <lineage>
        <taxon>Eukaryota</taxon>
        <taxon>Metazoa</taxon>
        <taxon>Ecdysozoa</taxon>
        <taxon>Nematoda</taxon>
        <taxon>Chromadorea</taxon>
        <taxon>Rhabditida</taxon>
        <taxon>Rhabditina</taxon>
        <taxon>Rhabditomorpha</taxon>
        <taxon>Strongyloidea</taxon>
        <taxon>Trichostrongylidae</taxon>
        <taxon>Trichostrongylus</taxon>
    </lineage>
</organism>
<protein>
    <submittedName>
        <fullName evidence="2">Uncharacterized protein</fullName>
    </submittedName>
</protein>